<name>A0A8X7WFT9_BRACI</name>
<sequence>MESALETPGASKDIHRLERRLQWLERIRVEAVPKPVEQKTQTTKSNKAVNPDQPPPFVK</sequence>
<accession>A0A8X7WFT9</accession>
<feature type="region of interest" description="Disordered" evidence="1">
    <location>
        <begin position="32"/>
        <end position="59"/>
    </location>
</feature>
<protein>
    <submittedName>
        <fullName evidence="2">Uncharacterized protein</fullName>
    </submittedName>
</protein>
<evidence type="ECO:0000313" key="3">
    <source>
        <dbReference type="Proteomes" id="UP000886595"/>
    </source>
</evidence>
<evidence type="ECO:0000313" key="2">
    <source>
        <dbReference type="EMBL" id="KAG2328911.1"/>
    </source>
</evidence>
<dbReference type="AlphaFoldDB" id="A0A8X7WFT9"/>
<proteinExistence type="predicted"/>
<dbReference type="Proteomes" id="UP000886595">
    <property type="component" value="Unassembled WGS sequence"/>
</dbReference>
<keyword evidence="3" id="KW-1185">Reference proteome</keyword>
<evidence type="ECO:0000256" key="1">
    <source>
        <dbReference type="SAM" id="MobiDB-lite"/>
    </source>
</evidence>
<dbReference type="EMBL" id="JAAMPC010000001">
    <property type="protein sequence ID" value="KAG2328911.1"/>
    <property type="molecule type" value="Genomic_DNA"/>
</dbReference>
<feature type="compositionally biased region" description="Polar residues" evidence="1">
    <location>
        <begin position="38"/>
        <end position="48"/>
    </location>
</feature>
<gene>
    <name evidence="2" type="ORF">Bca52824_000091</name>
</gene>
<reference evidence="2 3" key="1">
    <citation type="submission" date="2020-02" db="EMBL/GenBank/DDBJ databases">
        <authorList>
            <person name="Ma Q."/>
            <person name="Huang Y."/>
            <person name="Song X."/>
            <person name="Pei D."/>
        </authorList>
    </citation>
    <scope>NUCLEOTIDE SEQUENCE [LARGE SCALE GENOMIC DNA]</scope>
    <source>
        <strain evidence="2">Sxm20200214</strain>
        <tissue evidence="2">Leaf</tissue>
    </source>
</reference>
<organism evidence="2 3">
    <name type="scientific">Brassica carinata</name>
    <name type="common">Ethiopian mustard</name>
    <name type="synonym">Abyssinian cabbage</name>
    <dbReference type="NCBI Taxonomy" id="52824"/>
    <lineage>
        <taxon>Eukaryota</taxon>
        <taxon>Viridiplantae</taxon>
        <taxon>Streptophyta</taxon>
        <taxon>Embryophyta</taxon>
        <taxon>Tracheophyta</taxon>
        <taxon>Spermatophyta</taxon>
        <taxon>Magnoliopsida</taxon>
        <taxon>eudicotyledons</taxon>
        <taxon>Gunneridae</taxon>
        <taxon>Pentapetalae</taxon>
        <taxon>rosids</taxon>
        <taxon>malvids</taxon>
        <taxon>Brassicales</taxon>
        <taxon>Brassicaceae</taxon>
        <taxon>Brassiceae</taxon>
        <taxon>Brassica</taxon>
    </lineage>
</organism>
<comment type="caution">
    <text evidence="2">The sequence shown here is derived from an EMBL/GenBank/DDBJ whole genome shotgun (WGS) entry which is preliminary data.</text>
</comment>